<comment type="similarity">
    <text evidence="1">Belongs to the ATP-dependent AMP-binding enzyme family.</text>
</comment>
<dbReference type="PANTHER" id="PTHR43201:SF5">
    <property type="entry name" value="MEDIUM-CHAIN ACYL-COA LIGASE ACSF2, MITOCHONDRIAL"/>
    <property type="match status" value="1"/>
</dbReference>
<organism evidence="5 6">
    <name type="scientific">Hazenella coriacea</name>
    <dbReference type="NCBI Taxonomy" id="1179467"/>
    <lineage>
        <taxon>Bacteria</taxon>
        <taxon>Bacillati</taxon>
        <taxon>Bacillota</taxon>
        <taxon>Bacilli</taxon>
        <taxon>Bacillales</taxon>
        <taxon>Thermoactinomycetaceae</taxon>
        <taxon>Hazenella</taxon>
    </lineage>
</organism>
<evidence type="ECO:0000313" key="5">
    <source>
        <dbReference type="EMBL" id="TCS93840.1"/>
    </source>
</evidence>
<dbReference type="SUPFAM" id="SSF56801">
    <property type="entry name" value="Acetyl-CoA synthetase-like"/>
    <property type="match status" value="1"/>
</dbReference>
<protein>
    <submittedName>
        <fullName evidence="5">Acyl-CoA synthetase (AMP-forming)/AMP-acid ligase II</fullName>
    </submittedName>
</protein>
<feature type="domain" description="AMP-dependent synthetase/ligase" evidence="3">
    <location>
        <begin position="9"/>
        <end position="361"/>
    </location>
</feature>
<dbReference type="OrthoDB" id="9762242at2"/>
<reference evidence="5 6" key="1">
    <citation type="submission" date="2019-03" db="EMBL/GenBank/DDBJ databases">
        <title>Genomic Encyclopedia of Type Strains, Phase IV (KMG-IV): sequencing the most valuable type-strain genomes for metagenomic binning, comparative biology and taxonomic classification.</title>
        <authorList>
            <person name="Goeker M."/>
        </authorList>
    </citation>
    <scope>NUCLEOTIDE SEQUENCE [LARGE SCALE GENOMIC DNA]</scope>
    <source>
        <strain evidence="5 6">DSM 45707</strain>
    </source>
</reference>
<dbReference type="PROSITE" id="PS00455">
    <property type="entry name" value="AMP_BINDING"/>
    <property type="match status" value="1"/>
</dbReference>
<proteinExistence type="inferred from homology"/>
<dbReference type="InterPro" id="IPR020845">
    <property type="entry name" value="AMP-binding_CS"/>
</dbReference>
<dbReference type="GO" id="GO:0031956">
    <property type="term" value="F:medium-chain fatty acid-CoA ligase activity"/>
    <property type="evidence" value="ECO:0007669"/>
    <property type="project" value="TreeGrafter"/>
</dbReference>
<dbReference type="InterPro" id="IPR042099">
    <property type="entry name" value="ANL_N_sf"/>
</dbReference>
<evidence type="ECO:0000256" key="2">
    <source>
        <dbReference type="ARBA" id="ARBA00022598"/>
    </source>
</evidence>
<dbReference type="InterPro" id="IPR025110">
    <property type="entry name" value="AMP-bd_C"/>
</dbReference>
<dbReference type="InterPro" id="IPR000873">
    <property type="entry name" value="AMP-dep_synth/lig_dom"/>
</dbReference>
<dbReference type="GO" id="GO:0006631">
    <property type="term" value="P:fatty acid metabolic process"/>
    <property type="evidence" value="ECO:0007669"/>
    <property type="project" value="TreeGrafter"/>
</dbReference>
<dbReference type="Gene3D" id="3.40.50.12780">
    <property type="entry name" value="N-terminal domain of ligase-like"/>
    <property type="match status" value="1"/>
</dbReference>
<evidence type="ECO:0000259" key="4">
    <source>
        <dbReference type="Pfam" id="PF13193"/>
    </source>
</evidence>
<sequence length="507" mass="57946">MTTIADCLTHRARIHPEMLAIEDDHHQITYAEYDLFTNQLAHYLKDLGVQHGDRVAVLSRNHSTMLLVMFACAKIGAIMVPLNSRLAANELSWIVQNCEAKVLFYEDLFECLVTNELQTFLQHLIRFSAARTVQSFLHTFSEQPLETKTSEEDPVIMIYTSGTTGKPKGVVIAHENLTFVCQNFAVELDVRQYDRFLLPTPLFHISGVMFSLLSIMRGMTMILLPTFHPVDIWNFIDNKRINVMMAVPTMLKIMLQTLKGREHIIESLRNIYCGGAQFPAKAIQEYADFGYSIHQVYALTETSCYLTHWWDHLGMEHSHSLGKPSYLVDVEIRHPDTGEVLPTGEPGEIVTRGKHIFQGYWNNIEETDKVLKDGWFFTRDVGYLDEHGFLHILDRIKDMIACGGEKVYPAQVEAVVQELDQVLEVAVIGVKDPIWVEIPRAYVVLKQDQSITEEEILEYVHSKISSYKLQQVHFIDELPKNGMGKVVKFKLKEQAHQELAALNEASI</sequence>
<dbReference type="Pfam" id="PF00501">
    <property type="entry name" value="AMP-binding"/>
    <property type="match status" value="1"/>
</dbReference>
<dbReference type="EMBL" id="SMAG01000005">
    <property type="protein sequence ID" value="TCS93840.1"/>
    <property type="molecule type" value="Genomic_DNA"/>
</dbReference>
<evidence type="ECO:0000259" key="3">
    <source>
        <dbReference type="Pfam" id="PF00501"/>
    </source>
</evidence>
<name>A0A4R3L4Y7_9BACL</name>
<keyword evidence="6" id="KW-1185">Reference proteome</keyword>
<dbReference type="RefSeq" id="WP_131925152.1">
    <property type="nucleotide sequence ID" value="NZ_SMAG01000005.1"/>
</dbReference>
<dbReference type="AlphaFoldDB" id="A0A4R3L4Y7"/>
<feature type="domain" description="AMP-binding enzyme C-terminal" evidence="4">
    <location>
        <begin position="411"/>
        <end position="485"/>
    </location>
</feature>
<dbReference type="Gene3D" id="3.30.300.30">
    <property type="match status" value="1"/>
</dbReference>
<dbReference type="InterPro" id="IPR045851">
    <property type="entry name" value="AMP-bd_C_sf"/>
</dbReference>
<dbReference type="FunFam" id="3.30.300.30:FF:000008">
    <property type="entry name" value="2,3-dihydroxybenzoate-AMP ligase"/>
    <property type="match status" value="1"/>
</dbReference>
<dbReference type="Proteomes" id="UP000294937">
    <property type="component" value="Unassembled WGS sequence"/>
</dbReference>
<accession>A0A4R3L4Y7</accession>
<evidence type="ECO:0000256" key="1">
    <source>
        <dbReference type="ARBA" id="ARBA00006432"/>
    </source>
</evidence>
<keyword evidence="2 5" id="KW-0436">Ligase</keyword>
<evidence type="ECO:0000313" key="6">
    <source>
        <dbReference type="Proteomes" id="UP000294937"/>
    </source>
</evidence>
<dbReference type="Pfam" id="PF13193">
    <property type="entry name" value="AMP-binding_C"/>
    <property type="match status" value="1"/>
</dbReference>
<gene>
    <name evidence="5" type="ORF">EDD58_10548</name>
</gene>
<comment type="caution">
    <text evidence="5">The sequence shown here is derived from an EMBL/GenBank/DDBJ whole genome shotgun (WGS) entry which is preliminary data.</text>
</comment>
<dbReference type="PANTHER" id="PTHR43201">
    <property type="entry name" value="ACYL-COA SYNTHETASE"/>
    <property type="match status" value="1"/>
</dbReference>